<evidence type="ECO:0000256" key="1">
    <source>
        <dbReference type="SAM" id="Phobius"/>
    </source>
</evidence>
<dbReference type="PANTHER" id="PTHR42208">
    <property type="entry name" value="HEAVY METAL TRANSPORTER-RELATED"/>
    <property type="match status" value="1"/>
</dbReference>
<sequence length="235" mass="25724">MLLSAFILGLLGSFHCIGMCGPIAFLLPLDHKNQTKKVFQIFIYHFGRILTYSLIGFIFGWLGKGLFVSGLQQRLSIIIGILIILTALIPLRKTKSNFISKTVMLWVSKAQSALGKQLKKKKTSALFSIGFLNGFLPCGMVYMALFAAIAIGNPYQSSLYMVFFGIGTIPLMTTAVYLGNFLSVSARKKITKAIPVFVIIIGALFIMRGMGLGIPYVSPSDLQLMVKSTPNCIVP</sequence>
<feature type="transmembrane region" description="Helical" evidence="1">
    <location>
        <begin position="158"/>
        <end position="182"/>
    </location>
</feature>
<dbReference type="RefSeq" id="WP_236959359.1">
    <property type="nucleotide sequence ID" value="NZ_JAETXX010000007.1"/>
</dbReference>
<proteinExistence type="predicted"/>
<dbReference type="EMBL" id="JAETXX010000007">
    <property type="protein sequence ID" value="MCF8715395.1"/>
    <property type="molecule type" value="Genomic_DNA"/>
</dbReference>
<dbReference type="InterPro" id="IPR039447">
    <property type="entry name" value="UreH-like_TM_dom"/>
</dbReference>
<feature type="transmembrane region" description="Helical" evidence="1">
    <location>
        <begin position="6"/>
        <end position="29"/>
    </location>
</feature>
<accession>A0ABS9J4U8</accession>
<reference evidence="3 4" key="1">
    <citation type="submission" date="2021-01" db="EMBL/GenBank/DDBJ databases">
        <title>Genome sequencing of Joostella atrarenae M1-2 (= KCTC 23194).</title>
        <authorList>
            <person name="Zakaria M.R."/>
            <person name="Lam M.Q."/>
            <person name="Chong C.S."/>
        </authorList>
    </citation>
    <scope>NUCLEOTIDE SEQUENCE [LARGE SCALE GENOMIC DNA]</scope>
    <source>
        <strain evidence="3 4">M1-2</strain>
    </source>
</reference>
<evidence type="ECO:0000313" key="3">
    <source>
        <dbReference type="EMBL" id="MCF8715395.1"/>
    </source>
</evidence>
<evidence type="ECO:0000313" key="4">
    <source>
        <dbReference type="Proteomes" id="UP000829517"/>
    </source>
</evidence>
<evidence type="ECO:0000259" key="2">
    <source>
        <dbReference type="Pfam" id="PF13386"/>
    </source>
</evidence>
<feature type="transmembrane region" description="Helical" evidence="1">
    <location>
        <begin position="194"/>
        <end position="217"/>
    </location>
</feature>
<dbReference type="Proteomes" id="UP000829517">
    <property type="component" value="Unassembled WGS sequence"/>
</dbReference>
<name>A0ABS9J4U8_9FLAO</name>
<feature type="domain" description="Urease accessory protein UreH-like transmembrane" evidence="2">
    <location>
        <begin position="5"/>
        <end position="203"/>
    </location>
</feature>
<keyword evidence="1" id="KW-1133">Transmembrane helix</keyword>
<keyword evidence="1" id="KW-0812">Transmembrane</keyword>
<dbReference type="PANTHER" id="PTHR42208:SF1">
    <property type="entry name" value="HEAVY METAL TRANSPORTER"/>
    <property type="match status" value="1"/>
</dbReference>
<feature type="transmembrane region" description="Helical" evidence="1">
    <location>
        <begin position="41"/>
        <end position="62"/>
    </location>
</feature>
<feature type="transmembrane region" description="Helical" evidence="1">
    <location>
        <begin position="125"/>
        <end position="152"/>
    </location>
</feature>
<comment type="caution">
    <text evidence="3">The sequence shown here is derived from an EMBL/GenBank/DDBJ whole genome shotgun (WGS) entry which is preliminary data.</text>
</comment>
<keyword evidence="4" id="KW-1185">Reference proteome</keyword>
<feature type="transmembrane region" description="Helical" evidence="1">
    <location>
        <begin position="74"/>
        <end position="91"/>
    </location>
</feature>
<gene>
    <name evidence="3" type="ORF">JM658_11195</name>
</gene>
<dbReference type="Pfam" id="PF13386">
    <property type="entry name" value="DsbD_2"/>
    <property type="match status" value="1"/>
</dbReference>
<protein>
    <submittedName>
        <fullName evidence="3">Sulfite exporter TauE/SafE family protein</fullName>
    </submittedName>
</protein>
<organism evidence="3 4">
    <name type="scientific">Joostella atrarenae</name>
    <dbReference type="NCBI Taxonomy" id="679257"/>
    <lineage>
        <taxon>Bacteria</taxon>
        <taxon>Pseudomonadati</taxon>
        <taxon>Bacteroidota</taxon>
        <taxon>Flavobacteriia</taxon>
        <taxon>Flavobacteriales</taxon>
        <taxon>Flavobacteriaceae</taxon>
        <taxon>Joostella</taxon>
    </lineage>
</organism>
<keyword evidence="1" id="KW-0472">Membrane</keyword>